<reference evidence="1 2" key="1">
    <citation type="submission" date="2016-05" db="EMBL/GenBank/DDBJ databases">
        <title>First whole genome sequencing of Entamoeba histolytica HM1:IMSS-clone-6.</title>
        <authorList>
            <person name="Mukherjee Avik.K."/>
            <person name="Izumyama S."/>
            <person name="Nakada-Tsukui K."/>
            <person name="Nozaki T."/>
        </authorList>
    </citation>
    <scope>NUCLEOTIDE SEQUENCE [LARGE SCALE GENOMIC DNA]</scope>
    <source>
        <strain evidence="1 2">HM1:IMSS clone 6</strain>
    </source>
</reference>
<dbReference type="AlphaFoldDB" id="A0A175K062"/>
<protein>
    <submittedName>
        <fullName evidence="1">Uncharacterized protein</fullName>
    </submittedName>
</protein>
<accession>A0A175K062</accession>
<evidence type="ECO:0000313" key="1">
    <source>
        <dbReference type="EMBL" id="GAT99085.1"/>
    </source>
</evidence>
<proteinExistence type="predicted"/>
<dbReference type="VEuPathDB" id="AmoebaDB:KM1_121220"/>
<evidence type="ECO:0000313" key="2">
    <source>
        <dbReference type="Proteomes" id="UP000078387"/>
    </source>
</evidence>
<dbReference type="EMBL" id="BDEQ01000001">
    <property type="protein sequence ID" value="GAT99085.1"/>
    <property type="molecule type" value="Genomic_DNA"/>
</dbReference>
<organism evidence="1 2">
    <name type="scientific">Entamoeba histolytica</name>
    <dbReference type="NCBI Taxonomy" id="5759"/>
    <lineage>
        <taxon>Eukaryota</taxon>
        <taxon>Amoebozoa</taxon>
        <taxon>Evosea</taxon>
        <taxon>Archamoebae</taxon>
        <taxon>Mastigamoebida</taxon>
        <taxon>Entamoebidae</taxon>
        <taxon>Entamoeba</taxon>
    </lineage>
</organism>
<sequence>MQELSHLPNKSNAFSNFIPTRCKKNLHLDIVDDNNSIINDQTHVLIKHNNDIEGPIKRKIETEDHAPRIRQTKRVKSIQTDLIY</sequence>
<dbReference type="Proteomes" id="UP000078387">
    <property type="component" value="Unassembled WGS sequence"/>
</dbReference>
<comment type="caution">
    <text evidence="1">The sequence shown here is derived from an EMBL/GenBank/DDBJ whole genome shotgun (WGS) entry which is preliminary data.</text>
</comment>
<gene>
    <name evidence="1" type="ORF">CL6EHI_c00153</name>
</gene>
<name>A0A175K062_ENTHI</name>